<name>A0ABQ8IV61_DERPT</name>
<organism evidence="1 3">
    <name type="scientific">Dermatophagoides pteronyssinus</name>
    <name type="common">European house dust mite</name>
    <dbReference type="NCBI Taxonomy" id="6956"/>
    <lineage>
        <taxon>Eukaryota</taxon>
        <taxon>Metazoa</taxon>
        <taxon>Ecdysozoa</taxon>
        <taxon>Arthropoda</taxon>
        <taxon>Chelicerata</taxon>
        <taxon>Arachnida</taxon>
        <taxon>Acari</taxon>
        <taxon>Acariformes</taxon>
        <taxon>Sarcoptiformes</taxon>
        <taxon>Astigmata</taxon>
        <taxon>Psoroptidia</taxon>
        <taxon>Analgoidea</taxon>
        <taxon>Pyroglyphidae</taxon>
        <taxon>Dermatophagoidinae</taxon>
        <taxon>Dermatophagoides</taxon>
    </lineage>
</organism>
<dbReference type="EMBL" id="NJHN03000113">
    <property type="protein sequence ID" value="KAH9414137.1"/>
    <property type="molecule type" value="Genomic_DNA"/>
</dbReference>
<evidence type="ECO:0000313" key="3">
    <source>
        <dbReference type="Proteomes" id="UP000887458"/>
    </source>
</evidence>
<dbReference type="Proteomes" id="UP000887458">
    <property type="component" value="Unassembled WGS sequence"/>
</dbReference>
<reference evidence="1 3" key="1">
    <citation type="journal article" date="2018" name="J. Allergy Clin. Immunol.">
        <title>High-quality assembly of Dermatophagoides pteronyssinus genome and transcriptome reveals a wide range of novel allergens.</title>
        <authorList>
            <person name="Liu X.Y."/>
            <person name="Yang K.Y."/>
            <person name="Wang M.Q."/>
            <person name="Kwok J.S."/>
            <person name="Zeng X."/>
            <person name="Yang Z."/>
            <person name="Xiao X.J."/>
            <person name="Lau C.P."/>
            <person name="Li Y."/>
            <person name="Huang Z.M."/>
            <person name="Ba J.G."/>
            <person name="Yim A.K."/>
            <person name="Ouyang C.Y."/>
            <person name="Ngai S.M."/>
            <person name="Chan T.F."/>
            <person name="Leung E.L."/>
            <person name="Liu L."/>
            <person name="Liu Z.G."/>
            <person name="Tsui S.K."/>
        </authorList>
    </citation>
    <scope>NUCLEOTIDE SEQUENCE [LARGE SCALE GENOMIC DNA]</scope>
    <source>
        <strain evidence="1">Derp</strain>
    </source>
</reference>
<reference evidence="1 3" key="2">
    <citation type="journal article" date="2022" name="Mol. Biol. Evol.">
        <title>Comparative Genomics Reveals Insights into the Divergent Evolution of Astigmatic Mites and Household Pest Adaptations.</title>
        <authorList>
            <person name="Xiong Q."/>
            <person name="Wan A.T."/>
            <person name="Liu X."/>
            <person name="Fung C.S."/>
            <person name="Xiao X."/>
            <person name="Malainual N."/>
            <person name="Hou J."/>
            <person name="Wang L."/>
            <person name="Wang M."/>
            <person name="Yang K.Y."/>
            <person name="Cui Y."/>
            <person name="Leung E.L."/>
            <person name="Nong W."/>
            <person name="Shin S.K."/>
            <person name="Au S.W."/>
            <person name="Jeong K.Y."/>
            <person name="Chew F.T."/>
            <person name="Hui J.H."/>
            <person name="Leung T.F."/>
            <person name="Tungtrongchitr A."/>
            <person name="Zhong N."/>
            <person name="Liu Z."/>
            <person name="Tsui S.K."/>
        </authorList>
    </citation>
    <scope>NUCLEOTIDE SEQUENCE [LARGE SCALE GENOMIC DNA]</scope>
    <source>
        <strain evidence="1">Derp</strain>
    </source>
</reference>
<comment type="caution">
    <text evidence="1">The sequence shown here is derived from an EMBL/GenBank/DDBJ whole genome shotgun (WGS) entry which is preliminary data.</text>
</comment>
<evidence type="ECO:0008006" key="4">
    <source>
        <dbReference type="Google" id="ProtNLM"/>
    </source>
</evidence>
<dbReference type="EMBL" id="NJHN03000050">
    <property type="protein sequence ID" value="KAH9420351.1"/>
    <property type="molecule type" value="Genomic_DNA"/>
</dbReference>
<protein>
    <recommendedName>
        <fullName evidence="4">Transmembrane protein</fullName>
    </recommendedName>
</protein>
<evidence type="ECO:0000313" key="1">
    <source>
        <dbReference type="EMBL" id="KAH9414137.1"/>
    </source>
</evidence>
<sequence length="66" mass="7588">MVLPNDDDDDDDRFFNIDDEGIDHVRRDFKSLLSLLSLLLVMTIENCCLSNKFLCFDSSLSNVCKL</sequence>
<keyword evidence="3" id="KW-1185">Reference proteome</keyword>
<evidence type="ECO:0000313" key="2">
    <source>
        <dbReference type="EMBL" id="KAH9420351.1"/>
    </source>
</evidence>
<proteinExistence type="predicted"/>
<accession>A0ABQ8IV61</accession>
<gene>
    <name evidence="2" type="ORF">DERP_013799</name>
    <name evidence="1" type="ORF">DERP_014356</name>
</gene>